<dbReference type="Pfam" id="PF00300">
    <property type="entry name" value="His_Phos_1"/>
    <property type="match status" value="1"/>
</dbReference>
<proteinExistence type="predicted"/>
<reference evidence="5 6" key="1">
    <citation type="submission" date="2019-05" db="EMBL/GenBank/DDBJ databases">
        <title>Colwellia ponticola sp. nov., isolated from seawater.</title>
        <authorList>
            <person name="Yoon J.-H."/>
        </authorList>
    </citation>
    <scope>NUCLEOTIDE SEQUENCE [LARGE SCALE GENOMIC DNA]</scope>
    <source>
        <strain evidence="5 6">OISW-25</strain>
    </source>
</reference>
<dbReference type="CDD" id="cd07067">
    <property type="entry name" value="HP_PGM_like"/>
    <property type="match status" value="1"/>
</dbReference>
<protein>
    <submittedName>
        <fullName evidence="5">Histidine phosphatase family protein</fullName>
    </submittedName>
</protein>
<accession>A0A8H2PKH3</accession>
<name>A0A8H2PKH3_9GAMM</name>
<dbReference type="PANTHER" id="PTHR48100">
    <property type="entry name" value="BROAD-SPECIFICITY PHOSPHATASE YOR283W-RELATED"/>
    <property type="match status" value="1"/>
</dbReference>
<feature type="binding site" evidence="4">
    <location>
        <position position="59"/>
    </location>
    <ligand>
        <name>substrate</name>
    </ligand>
</feature>
<dbReference type="SMART" id="SM00855">
    <property type="entry name" value="PGAM"/>
    <property type="match status" value="1"/>
</dbReference>
<dbReference type="InterPro" id="IPR001345">
    <property type="entry name" value="PG/BPGM_mutase_AS"/>
</dbReference>
<gene>
    <name evidence="5" type="ORF">FCS21_06535</name>
</gene>
<evidence type="ECO:0000256" key="2">
    <source>
        <dbReference type="ARBA" id="ARBA00023235"/>
    </source>
</evidence>
<dbReference type="PROSITE" id="PS00175">
    <property type="entry name" value="PG_MUTASE"/>
    <property type="match status" value="1"/>
</dbReference>
<dbReference type="InterPro" id="IPR050275">
    <property type="entry name" value="PGM_Phosphatase"/>
</dbReference>
<dbReference type="OrthoDB" id="9781415at2"/>
<feature type="active site" description="Proton donor/acceptor" evidence="3">
    <location>
        <position position="83"/>
    </location>
</feature>
<keyword evidence="6" id="KW-1185">Reference proteome</keyword>
<dbReference type="PIRSF" id="PIRSF000709">
    <property type="entry name" value="6PFK_2-Ptase"/>
    <property type="match status" value="1"/>
</dbReference>
<dbReference type="PANTHER" id="PTHR48100:SF1">
    <property type="entry name" value="HISTIDINE PHOSPHATASE FAMILY PROTEIN-RELATED"/>
    <property type="match status" value="1"/>
</dbReference>
<evidence type="ECO:0000313" key="6">
    <source>
        <dbReference type="Proteomes" id="UP000307702"/>
    </source>
</evidence>
<dbReference type="RefSeq" id="WP_138621654.1">
    <property type="nucleotide sequence ID" value="NZ_SZVP01000004.1"/>
</dbReference>
<keyword evidence="1" id="KW-0324">Glycolysis</keyword>
<dbReference type="Gene3D" id="3.40.50.1240">
    <property type="entry name" value="Phosphoglycerate mutase-like"/>
    <property type="match status" value="1"/>
</dbReference>
<dbReference type="GO" id="GO:0005737">
    <property type="term" value="C:cytoplasm"/>
    <property type="evidence" value="ECO:0007669"/>
    <property type="project" value="TreeGrafter"/>
</dbReference>
<evidence type="ECO:0000256" key="4">
    <source>
        <dbReference type="PIRSR" id="PIRSR613078-2"/>
    </source>
</evidence>
<feature type="binding site" evidence="4">
    <location>
        <begin position="9"/>
        <end position="16"/>
    </location>
    <ligand>
        <name>substrate</name>
    </ligand>
</feature>
<dbReference type="InterPro" id="IPR029033">
    <property type="entry name" value="His_PPase_superfam"/>
</dbReference>
<comment type="caution">
    <text evidence="5">The sequence shown here is derived from an EMBL/GenBank/DDBJ whole genome shotgun (WGS) entry which is preliminary data.</text>
</comment>
<dbReference type="InterPro" id="IPR013078">
    <property type="entry name" value="His_Pase_superF_clade-1"/>
</dbReference>
<evidence type="ECO:0000313" key="5">
    <source>
        <dbReference type="EMBL" id="TMM45978.1"/>
    </source>
</evidence>
<dbReference type="Proteomes" id="UP000307702">
    <property type="component" value="Unassembled WGS sequence"/>
</dbReference>
<sequence>MKTTLYLARHGQTQWNKVGRFQGQLDSKLTQIGQQQSEQLALKLANQKIDLIVSSTLGRAVDSALICQQVLNRPIEQWSKLMERDLGLWQGQYITGIKVDQHYDEILHQFTALTPPTGESAVSCGARIYQALTTLAKNHLNKSLLVIFHGEALRCLLATLGNNSTGNAYELFDNGCLLQLSYLHSDESFQQIT</sequence>
<evidence type="ECO:0000256" key="1">
    <source>
        <dbReference type="ARBA" id="ARBA00023152"/>
    </source>
</evidence>
<evidence type="ECO:0000256" key="3">
    <source>
        <dbReference type="PIRSR" id="PIRSR613078-1"/>
    </source>
</evidence>
<dbReference type="SUPFAM" id="SSF53254">
    <property type="entry name" value="Phosphoglycerate mutase-like"/>
    <property type="match status" value="1"/>
</dbReference>
<dbReference type="EMBL" id="SZVP01000004">
    <property type="protein sequence ID" value="TMM45978.1"/>
    <property type="molecule type" value="Genomic_DNA"/>
</dbReference>
<dbReference type="AlphaFoldDB" id="A0A8H2PKH3"/>
<organism evidence="5 6">
    <name type="scientific">Colwellia ponticola</name>
    <dbReference type="NCBI Taxonomy" id="2304625"/>
    <lineage>
        <taxon>Bacteria</taxon>
        <taxon>Pseudomonadati</taxon>
        <taxon>Pseudomonadota</taxon>
        <taxon>Gammaproteobacteria</taxon>
        <taxon>Alteromonadales</taxon>
        <taxon>Colwelliaceae</taxon>
        <taxon>Colwellia</taxon>
    </lineage>
</organism>
<feature type="active site" description="Tele-phosphohistidine intermediate" evidence="3">
    <location>
        <position position="10"/>
    </location>
</feature>
<keyword evidence="2" id="KW-0413">Isomerase</keyword>
<dbReference type="GO" id="GO:0016791">
    <property type="term" value="F:phosphatase activity"/>
    <property type="evidence" value="ECO:0007669"/>
    <property type="project" value="TreeGrafter"/>
</dbReference>